<sequence>MFNHFLRENKIASGILTVIRLYLGYAWMTAGWGKITGGFDASGFLGNAVANPVKGPDGSVVYGWYVSFLEGVALPNVGLFNFLVPWGEFLVGIGLLLGCLTTAAMFFGLVMNFSFFLAGTVSHNPTDIFLGFIILAAGYNAGRYGLDYWVIPYIRKMINKPSNKNKNDKVKLVPETV</sequence>
<dbReference type="Pfam" id="PF07681">
    <property type="entry name" value="DoxX"/>
    <property type="match status" value="1"/>
</dbReference>
<evidence type="ECO:0000256" key="2">
    <source>
        <dbReference type="ARBA" id="ARBA00022692"/>
    </source>
</evidence>
<feature type="transmembrane region" description="Helical" evidence="5">
    <location>
        <begin position="90"/>
        <end position="116"/>
    </location>
</feature>
<dbReference type="EMBL" id="JAXOFX010000004">
    <property type="protein sequence ID" value="MDZ5471740.1"/>
    <property type="molecule type" value="Genomic_DNA"/>
</dbReference>
<keyword evidence="4 5" id="KW-0472">Membrane</keyword>
<keyword evidence="2 5" id="KW-0812">Transmembrane</keyword>
<evidence type="ECO:0000313" key="7">
    <source>
        <dbReference type="Proteomes" id="UP001290455"/>
    </source>
</evidence>
<evidence type="ECO:0000256" key="5">
    <source>
        <dbReference type="SAM" id="Phobius"/>
    </source>
</evidence>
<comment type="subcellular location">
    <subcellularLocation>
        <location evidence="1">Membrane</location>
        <topology evidence="1">Multi-pass membrane protein</topology>
    </subcellularLocation>
</comment>
<name>A0ABU5IX58_9BACI</name>
<gene>
    <name evidence="6" type="ORF">SM124_08270</name>
</gene>
<feature type="transmembrane region" description="Helical" evidence="5">
    <location>
        <begin position="62"/>
        <end position="83"/>
    </location>
</feature>
<comment type="caution">
    <text evidence="6">The sequence shown here is derived from an EMBL/GenBank/DDBJ whole genome shotgun (WGS) entry which is preliminary data.</text>
</comment>
<proteinExistence type="predicted"/>
<reference evidence="6 7" key="1">
    <citation type="submission" date="2023-11" db="EMBL/GenBank/DDBJ databases">
        <title>Bacillus jintuensis, isolated from a mudflat on the Beibu Gulf coast.</title>
        <authorList>
            <person name="Li M."/>
        </authorList>
    </citation>
    <scope>NUCLEOTIDE SEQUENCE [LARGE SCALE GENOMIC DNA]</scope>
    <source>
        <strain evidence="6 7">31A1R</strain>
    </source>
</reference>
<dbReference type="PANTHER" id="PTHR39157:SF1">
    <property type="entry name" value="DOXX FAMILY PROTEIN"/>
    <property type="match status" value="1"/>
</dbReference>
<keyword evidence="3 5" id="KW-1133">Transmembrane helix</keyword>
<dbReference type="RefSeq" id="WP_322446041.1">
    <property type="nucleotide sequence ID" value="NZ_JAXOFX010000004.1"/>
</dbReference>
<evidence type="ECO:0000256" key="3">
    <source>
        <dbReference type="ARBA" id="ARBA00022989"/>
    </source>
</evidence>
<evidence type="ECO:0000313" key="6">
    <source>
        <dbReference type="EMBL" id="MDZ5471740.1"/>
    </source>
</evidence>
<evidence type="ECO:0000256" key="1">
    <source>
        <dbReference type="ARBA" id="ARBA00004141"/>
    </source>
</evidence>
<feature type="transmembrane region" description="Helical" evidence="5">
    <location>
        <begin position="128"/>
        <end position="146"/>
    </location>
</feature>
<protein>
    <submittedName>
        <fullName evidence="6">DoxX family protein</fullName>
    </submittedName>
</protein>
<dbReference type="Proteomes" id="UP001290455">
    <property type="component" value="Unassembled WGS sequence"/>
</dbReference>
<organism evidence="6 7">
    <name type="scientific">Robertmurraya mangrovi</name>
    <dbReference type="NCBI Taxonomy" id="3098077"/>
    <lineage>
        <taxon>Bacteria</taxon>
        <taxon>Bacillati</taxon>
        <taxon>Bacillota</taxon>
        <taxon>Bacilli</taxon>
        <taxon>Bacillales</taxon>
        <taxon>Bacillaceae</taxon>
        <taxon>Robertmurraya</taxon>
    </lineage>
</organism>
<accession>A0ABU5IX58</accession>
<evidence type="ECO:0000256" key="4">
    <source>
        <dbReference type="ARBA" id="ARBA00023136"/>
    </source>
</evidence>
<dbReference type="InterPro" id="IPR032808">
    <property type="entry name" value="DoxX"/>
</dbReference>
<keyword evidence="7" id="KW-1185">Reference proteome</keyword>
<dbReference type="PANTHER" id="PTHR39157">
    <property type="entry name" value="INTEGRAL MEMBRANE PROTEIN-RELATED"/>
    <property type="match status" value="1"/>
</dbReference>
<feature type="transmembrane region" description="Helical" evidence="5">
    <location>
        <begin position="12"/>
        <end position="30"/>
    </location>
</feature>